<dbReference type="OrthoDB" id="7205933at2"/>
<dbReference type="PROSITE" id="PS50846">
    <property type="entry name" value="HMA_2"/>
    <property type="match status" value="1"/>
</dbReference>
<dbReference type="Pfam" id="PF00403">
    <property type="entry name" value="HMA"/>
    <property type="match status" value="1"/>
</dbReference>
<dbReference type="STRING" id="1348774.AB433_00060"/>
<dbReference type="EMBL" id="CP011770">
    <property type="protein sequence ID" value="AKM11376.1"/>
    <property type="molecule type" value="Genomic_DNA"/>
</dbReference>
<dbReference type="CDD" id="cd00371">
    <property type="entry name" value="HMA"/>
    <property type="match status" value="1"/>
</dbReference>
<dbReference type="Gene3D" id="3.30.70.100">
    <property type="match status" value="1"/>
</dbReference>
<dbReference type="PATRIC" id="fig|1348774.3.peg.13"/>
<feature type="chain" id="PRO_5007404411" description="HMA domain-containing protein" evidence="1">
    <location>
        <begin position="22"/>
        <end position="113"/>
    </location>
</feature>
<dbReference type="RefSeq" id="WP_047819462.1">
    <property type="nucleotide sequence ID" value="NZ_CP011770.1"/>
</dbReference>
<organism evidence="3 5">
    <name type="scientific">Croceicoccus naphthovorans</name>
    <dbReference type="NCBI Taxonomy" id="1348774"/>
    <lineage>
        <taxon>Bacteria</taxon>
        <taxon>Pseudomonadati</taxon>
        <taxon>Pseudomonadota</taxon>
        <taxon>Alphaproteobacteria</taxon>
        <taxon>Sphingomonadales</taxon>
        <taxon>Erythrobacteraceae</taxon>
        <taxon>Croceicoccus</taxon>
    </lineage>
</organism>
<evidence type="ECO:0000313" key="3">
    <source>
        <dbReference type="EMBL" id="AKM08764.1"/>
    </source>
</evidence>
<dbReference type="InterPro" id="IPR006121">
    <property type="entry name" value="HMA_dom"/>
</dbReference>
<evidence type="ECO:0000313" key="5">
    <source>
        <dbReference type="Proteomes" id="UP000035287"/>
    </source>
</evidence>
<proteinExistence type="predicted"/>
<dbReference type="KEGG" id="cna:AB433_00060"/>
<name>A0A0G3XDT3_9SPHN</name>
<evidence type="ECO:0000256" key="1">
    <source>
        <dbReference type="SAM" id="SignalP"/>
    </source>
</evidence>
<dbReference type="GO" id="GO:0046872">
    <property type="term" value="F:metal ion binding"/>
    <property type="evidence" value="ECO:0007669"/>
    <property type="project" value="InterPro"/>
</dbReference>
<protein>
    <recommendedName>
        <fullName evidence="2">HMA domain-containing protein</fullName>
    </recommendedName>
</protein>
<dbReference type="EMBL" id="CP011770">
    <property type="protein sequence ID" value="AKM08764.1"/>
    <property type="molecule type" value="Genomic_DNA"/>
</dbReference>
<dbReference type="KEGG" id="cna:AB433_17540"/>
<sequence length="113" mass="11843">MKKTMIVAVAILGLAGAGIWAATLFPPNSDERVQQNSAHLQSASFAVENMTCATCPITVRRAMEGVAGVHEVTIDYETRTATAQFDPERTTTSAIAAASTEAGYPAILSESAL</sequence>
<dbReference type="Proteomes" id="UP000035287">
    <property type="component" value="Chromosome"/>
</dbReference>
<dbReference type="AlphaFoldDB" id="A0A0G3XDT3"/>
<evidence type="ECO:0000313" key="4">
    <source>
        <dbReference type="EMBL" id="AKM11376.1"/>
    </source>
</evidence>
<dbReference type="GeneID" id="69696031"/>
<accession>A0A0G3XDT3</accession>
<gene>
    <name evidence="3" type="ORF">AB433_00060</name>
    <name evidence="4" type="ORF">AB433_17540</name>
</gene>
<dbReference type="SUPFAM" id="SSF55008">
    <property type="entry name" value="HMA, heavy metal-associated domain"/>
    <property type="match status" value="1"/>
</dbReference>
<reference evidence="3 5" key="1">
    <citation type="submission" date="2015-06" db="EMBL/GenBank/DDBJ databases">
        <authorList>
            <person name="Zeng Y."/>
            <person name="Huang Y."/>
        </authorList>
    </citation>
    <scope>NUCLEOTIDE SEQUENCE [LARGE SCALE GENOMIC DNA]</scope>
    <source>
        <strain evidence="3 5">PQ-2</strain>
    </source>
</reference>
<dbReference type="InterPro" id="IPR036163">
    <property type="entry name" value="HMA_dom_sf"/>
</dbReference>
<feature type="domain" description="HMA" evidence="2">
    <location>
        <begin position="41"/>
        <end position="107"/>
    </location>
</feature>
<keyword evidence="5" id="KW-1185">Reference proteome</keyword>
<keyword evidence="1" id="KW-0732">Signal</keyword>
<feature type="signal peptide" evidence="1">
    <location>
        <begin position="1"/>
        <end position="21"/>
    </location>
</feature>
<evidence type="ECO:0000259" key="2">
    <source>
        <dbReference type="PROSITE" id="PS50846"/>
    </source>
</evidence>